<feature type="region of interest" description="Disordered" evidence="1">
    <location>
        <begin position="181"/>
        <end position="219"/>
    </location>
</feature>
<dbReference type="EMBL" id="CP020811">
    <property type="protein sequence ID" value="ART74348.1"/>
    <property type="molecule type" value="Genomic_DNA"/>
</dbReference>
<name>A0A1Y0CGE1_9MYCO</name>
<feature type="compositionally biased region" description="Pro residues" evidence="1">
    <location>
        <begin position="210"/>
        <end position="219"/>
    </location>
</feature>
<dbReference type="Proteomes" id="UP000195331">
    <property type="component" value="Plasmid unnamed2"/>
</dbReference>
<reference evidence="3 4" key="1">
    <citation type="submission" date="2017-04" db="EMBL/GenBank/DDBJ databases">
        <title>Whole Genome Sequence of 1,4-Dioxane Degrading Bacterium Mycobacterium dioxanotrophicus PH-06.</title>
        <authorList>
            <person name="He Y."/>
        </authorList>
    </citation>
    <scope>NUCLEOTIDE SEQUENCE [LARGE SCALE GENOMIC DNA]</scope>
    <source>
        <strain evidence="3 4">PH-06</strain>
        <plasmid evidence="3 4">unnamed2</plasmid>
    </source>
</reference>
<keyword evidence="2" id="KW-0812">Transmembrane</keyword>
<dbReference type="AlphaFoldDB" id="A0A1Y0CGE1"/>
<dbReference type="OrthoDB" id="4697037at2"/>
<evidence type="ECO:0000256" key="1">
    <source>
        <dbReference type="SAM" id="MobiDB-lite"/>
    </source>
</evidence>
<feature type="transmembrane region" description="Helical" evidence="2">
    <location>
        <begin position="144"/>
        <end position="166"/>
    </location>
</feature>
<dbReference type="RefSeq" id="WP_087083593.1">
    <property type="nucleotide sequence ID" value="NZ_CP020811.1"/>
</dbReference>
<sequence>MRSTTLVFAEKRASWILNNAGEYGFQRRRGDLLKAEHDNARRDLAGVDFNVHMQGITEKWHLRKPQSLAAWKETGVVVGCAAIFPLAWPLGRTLYRWMARRITPAPATADAIPITMLAWIAAAMMLLGSILVDPSSGNSFWGVLFLPWIVVQGAGTFLMASVYGVLEGWLAIPGATDWWPFPPPPPPTKKASPNEPASQASVEPVKPRPRVGPPRRPWE</sequence>
<evidence type="ECO:0000313" key="4">
    <source>
        <dbReference type="Proteomes" id="UP000195331"/>
    </source>
</evidence>
<feature type="transmembrane region" description="Helical" evidence="2">
    <location>
        <begin position="69"/>
        <end position="90"/>
    </location>
</feature>
<evidence type="ECO:0000256" key="2">
    <source>
        <dbReference type="SAM" id="Phobius"/>
    </source>
</evidence>
<evidence type="ECO:0000313" key="3">
    <source>
        <dbReference type="EMBL" id="ART74348.1"/>
    </source>
</evidence>
<keyword evidence="3" id="KW-0614">Plasmid</keyword>
<proteinExistence type="predicted"/>
<gene>
    <name evidence="3" type="ORF">BTO20_37655</name>
</gene>
<keyword evidence="2" id="KW-1133">Transmembrane helix</keyword>
<dbReference type="KEGG" id="mdx:BTO20_37655"/>
<geneLocation type="plasmid" evidence="3 4">
    <name>unnamed2</name>
</geneLocation>
<organism evidence="3 4">
    <name type="scientific">Mycobacterium dioxanotrophicus</name>
    <dbReference type="NCBI Taxonomy" id="482462"/>
    <lineage>
        <taxon>Bacteria</taxon>
        <taxon>Bacillati</taxon>
        <taxon>Actinomycetota</taxon>
        <taxon>Actinomycetes</taxon>
        <taxon>Mycobacteriales</taxon>
        <taxon>Mycobacteriaceae</taxon>
        <taxon>Mycobacterium</taxon>
    </lineage>
</organism>
<accession>A0A1Y0CGE1</accession>
<keyword evidence="2" id="KW-0472">Membrane</keyword>
<feature type="transmembrane region" description="Helical" evidence="2">
    <location>
        <begin position="111"/>
        <end position="132"/>
    </location>
</feature>
<keyword evidence="4" id="KW-1185">Reference proteome</keyword>
<protein>
    <submittedName>
        <fullName evidence="3">Uncharacterized protein</fullName>
    </submittedName>
</protein>